<dbReference type="RefSeq" id="WP_107831055.1">
    <property type="nucleotide sequence ID" value="NZ_CP160205.1"/>
</dbReference>
<feature type="signal peptide" evidence="1">
    <location>
        <begin position="1"/>
        <end position="19"/>
    </location>
</feature>
<keyword evidence="4" id="KW-1185">Reference proteome</keyword>
<evidence type="ECO:0000313" key="3">
    <source>
        <dbReference type="EMBL" id="PTQ93210.1"/>
    </source>
</evidence>
<gene>
    <name evidence="3" type="ORF">C8P68_10982</name>
</gene>
<dbReference type="OrthoDB" id="98874at2"/>
<dbReference type="Gene3D" id="2.60.40.3140">
    <property type="match status" value="1"/>
</dbReference>
<comment type="caution">
    <text evidence="3">The sequence shown here is derived from an EMBL/GenBank/DDBJ whole genome shotgun (WGS) entry which is preliminary data.</text>
</comment>
<evidence type="ECO:0000313" key="4">
    <source>
        <dbReference type="Proteomes" id="UP000244168"/>
    </source>
</evidence>
<evidence type="ECO:0000256" key="1">
    <source>
        <dbReference type="SAM" id="SignalP"/>
    </source>
</evidence>
<dbReference type="Gene3D" id="3.10.620.30">
    <property type="match status" value="1"/>
</dbReference>
<dbReference type="EMBL" id="QAOQ01000009">
    <property type="protein sequence ID" value="PTQ93210.1"/>
    <property type="molecule type" value="Genomic_DNA"/>
</dbReference>
<feature type="domain" description="DUF3857" evidence="2">
    <location>
        <begin position="68"/>
        <end position="193"/>
    </location>
</feature>
<protein>
    <submittedName>
        <fullName evidence="3">Uncharacterized protein DUF3857</fullName>
    </submittedName>
</protein>
<accession>A0A2T5J5F6</accession>
<sequence>MKRIIMPAILWLGVTSVQAQTPVAKPLAYGKIDKADLTMTGCDFEKDANAMVLIDKGDLYYDQELNITEDVHKRIKIFNENGKKEANIRITYITSNRYEFITNLQAETINLNDKGEVEITKLDKKVLYNETVDKYTSAMVFSFPNVKPGSVIEYKYTLNRHSMSSIPAWYFQSTLPVRYSELRTSIPEYFYFRPQLRMRDAFAVNENSAETKSLGSGSNPLTFNCSVDTRVAVNVRSMPTEPYMRSLTDNLERISFQFVSFKPPVGFVETFSDTWDKVGTGLTDDEDFGAQLKRKLAGEEAIIAKAKGMHTDQEKISYLFNEVKNGMKWDGYDRWYTNDGTVKAWDRKSGNSTEINLILYHLLKQSGVKAYPMVVSTRSHGAVNPAFTDINQFNRGVVYIPVDSLHRYVLDATSKYNSYCEVPDNLLGSEGFYIDKESKTSDLVFLNQVNPVLQLVNVQADIKADGSMAGMAMIKSYSYNRLSGIERYKTDGEQKFIDYLRNNDNTLKIASLKLENMETDTLPLVQNIDFKKELTGSDGNYIYFVPSVFVPLRNNPFVNEERWSDIDFGYRNNFSLTGVYNLPAGYKSETLPQSVSLEMPDHSISFRRIVGEQNNSIFVRYVIDLKNTVYFKEDYAGIHEFYKKMGELINEPIALKKAAE</sequence>
<name>A0A2T5J5F6_9SPHI</name>
<evidence type="ECO:0000259" key="2">
    <source>
        <dbReference type="Pfam" id="PF12969"/>
    </source>
</evidence>
<reference evidence="3 4" key="1">
    <citation type="submission" date="2018-04" db="EMBL/GenBank/DDBJ databases">
        <title>Genomic Encyclopedia of Archaeal and Bacterial Type Strains, Phase II (KMG-II): from individual species to whole genera.</title>
        <authorList>
            <person name="Goeker M."/>
        </authorList>
    </citation>
    <scope>NUCLEOTIDE SEQUENCE [LARGE SCALE GENOMIC DNA]</scope>
    <source>
        <strain evidence="3 4">DSM 26809</strain>
    </source>
</reference>
<organism evidence="3 4">
    <name type="scientific">Mucilaginibacter yixingensis</name>
    <dbReference type="NCBI Taxonomy" id="1295612"/>
    <lineage>
        <taxon>Bacteria</taxon>
        <taxon>Pseudomonadati</taxon>
        <taxon>Bacteroidota</taxon>
        <taxon>Sphingobacteriia</taxon>
        <taxon>Sphingobacteriales</taxon>
        <taxon>Sphingobacteriaceae</taxon>
        <taxon>Mucilaginibacter</taxon>
    </lineage>
</organism>
<feature type="chain" id="PRO_5015587267" evidence="1">
    <location>
        <begin position="20"/>
        <end position="660"/>
    </location>
</feature>
<dbReference type="AlphaFoldDB" id="A0A2T5J5F6"/>
<dbReference type="Pfam" id="PF12969">
    <property type="entry name" value="DUF3857"/>
    <property type="match status" value="1"/>
</dbReference>
<dbReference type="Proteomes" id="UP000244168">
    <property type="component" value="Unassembled WGS sequence"/>
</dbReference>
<dbReference type="InterPro" id="IPR024618">
    <property type="entry name" value="DUF3857"/>
</dbReference>
<proteinExistence type="predicted"/>
<dbReference type="Gene3D" id="2.60.120.1130">
    <property type="match status" value="1"/>
</dbReference>
<keyword evidence="1" id="KW-0732">Signal</keyword>